<dbReference type="Proteomes" id="UP000596035">
    <property type="component" value="Chromosome"/>
</dbReference>
<evidence type="ECO:0000313" key="4">
    <source>
        <dbReference type="Proteomes" id="UP000596035"/>
    </source>
</evidence>
<reference evidence="1" key="1">
    <citation type="journal article" date="2017" name="Genome Announc.">
        <title>High-Quality Whole-Genome Sequences of the Oligo-Mouse-Microbiota Bacterial Community.</title>
        <authorList>
            <person name="Garzetti D."/>
            <person name="Brugiroux S."/>
            <person name="Bunk B."/>
            <person name="Pukall R."/>
            <person name="McCoy K.D."/>
            <person name="Macpherson A.J."/>
            <person name="Stecher B."/>
        </authorList>
    </citation>
    <scope>NUCLEOTIDE SEQUENCE</scope>
    <source>
        <strain evidence="1">KB18</strain>
    </source>
</reference>
<dbReference type="RefSeq" id="WP_066534709.1">
    <property type="nucleotide sequence ID" value="NZ_CP021422.1"/>
</dbReference>
<name>A0A1Z2XNX5_9FIRM</name>
<gene>
    <name evidence="1" type="ORF">ADH66_05415</name>
    <name evidence="2" type="ORF">I5Q82_15500</name>
</gene>
<sequence>MSIFLEVLGQADSKLKQMSQQVDNIRWMAENGRYDAALEHALRLEYNSERLTLLTRALPGYTGNPLAKVHVEKAIREAVPVEVGYTEQGWFCLRMPLLLPKKASGSADYIRGCLYPAMQRFFQDKPPIRYPECALIFRHVYNKDRPERERRDHDNIEVNIVSDIVALYTLPDDGPGVCNHFYCSAAAKAERTEVYVVPLEDFPTWLDVEENMPETGLPLSEYSGKEAEKHM</sequence>
<accession>A0A1Z2XNX5</accession>
<protein>
    <submittedName>
        <fullName evidence="2">Uncharacterized protein</fullName>
    </submittedName>
</protein>
<keyword evidence="3" id="KW-1185">Reference proteome</keyword>
<dbReference type="AlphaFoldDB" id="A0A1Z2XNX5"/>
<organism evidence="2 4">
    <name type="scientific">Acutalibacter muris</name>
    <dbReference type="NCBI Taxonomy" id="1796620"/>
    <lineage>
        <taxon>Bacteria</taxon>
        <taxon>Bacillati</taxon>
        <taxon>Bacillota</taxon>
        <taxon>Clostridia</taxon>
        <taxon>Eubacteriales</taxon>
        <taxon>Acutalibacteraceae</taxon>
        <taxon>Acutalibacter</taxon>
    </lineage>
</organism>
<evidence type="ECO:0000313" key="2">
    <source>
        <dbReference type="EMBL" id="QQR29431.1"/>
    </source>
</evidence>
<evidence type="ECO:0000313" key="1">
    <source>
        <dbReference type="EMBL" id="ASB40144.1"/>
    </source>
</evidence>
<evidence type="ECO:0000313" key="3">
    <source>
        <dbReference type="Proteomes" id="UP000196710"/>
    </source>
</evidence>
<dbReference type="Proteomes" id="UP000196710">
    <property type="component" value="Chromosome"/>
</dbReference>
<proteinExistence type="predicted"/>
<reference evidence="2 4" key="3">
    <citation type="submission" date="2020-11" db="EMBL/GenBank/DDBJ databases">
        <title>Closed and high quality bacterial genomes of the OMM12 community.</title>
        <authorList>
            <person name="Marbouty M."/>
            <person name="Lamy-Besnier Q."/>
            <person name="Debarbieux L."/>
            <person name="Koszul R."/>
        </authorList>
    </citation>
    <scope>NUCLEOTIDE SEQUENCE [LARGE SCALE GENOMIC DNA]</scope>
    <source>
        <strain evidence="2 4">KB18</strain>
    </source>
</reference>
<dbReference type="KEGG" id="amur:ADH66_05415"/>
<dbReference type="EMBL" id="CP021422">
    <property type="protein sequence ID" value="ASB40144.1"/>
    <property type="molecule type" value="Genomic_DNA"/>
</dbReference>
<dbReference type="Pfam" id="PF19595">
    <property type="entry name" value="DUF6100"/>
    <property type="match status" value="1"/>
</dbReference>
<dbReference type="EMBL" id="CP065321">
    <property type="protein sequence ID" value="QQR29431.1"/>
    <property type="molecule type" value="Genomic_DNA"/>
</dbReference>
<dbReference type="InterPro" id="IPR046082">
    <property type="entry name" value="DUF6100"/>
</dbReference>
<reference evidence="3" key="2">
    <citation type="submission" date="2017-05" db="EMBL/GenBank/DDBJ databases">
        <title>Improved OligoMM genomes.</title>
        <authorList>
            <person name="Garzetti D."/>
        </authorList>
    </citation>
    <scope>NUCLEOTIDE SEQUENCE [LARGE SCALE GENOMIC DNA]</scope>
    <source>
        <strain evidence="3">KB18</strain>
    </source>
</reference>